<keyword evidence="3 6" id="KW-0347">Helicase</keyword>
<dbReference type="Proteomes" id="UP000703674">
    <property type="component" value="Unassembled WGS sequence"/>
</dbReference>
<dbReference type="InterPro" id="IPR050079">
    <property type="entry name" value="DEAD_box_RNA_helicase"/>
</dbReference>
<evidence type="ECO:0000313" key="6">
    <source>
        <dbReference type="EMBL" id="NJW55038.1"/>
    </source>
</evidence>
<dbReference type="GO" id="GO:0004386">
    <property type="term" value="F:helicase activity"/>
    <property type="evidence" value="ECO:0007669"/>
    <property type="project" value="UniProtKB-KW"/>
</dbReference>
<keyword evidence="7" id="KW-1185">Reference proteome</keyword>
<dbReference type="Gene3D" id="3.40.50.300">
    <property type="entry name" value="P-loop containing nucleotide triphosphate hydrolases"/>
    <property type="match status" value="1"/>
</dbReference>
<evidence type="ECO:0000259" key="5">
    <source>
        <dbReference type="PROSITE" id="PS51192"/>
    </source>
</evidence>
<dbReference type="InterPro" id="IPR011545">
    <property type="entry name" value="DEAD/DEAH_box_helicase_dom"/>
</dbReference>
<dbReference type="PANTHER" id="PTHR47959">
    <property type="entry name" value="ATP-DEPENDENT RNA HELICASE RHLE-RELATED"/>
    <property type="match status" value="1"/>
</dbReference>
<keyword evidence="2" id="KW-0378">Hydrolase</keyword>
<keyword evidence="4" id="KW-0067">ATP-binding</keyword>
<evidence type="ECO:0000256" key="4">
    <source>
        <dbReference type="ARBA" id="ARBA00022840"/>
    </source>
</evidence>
<feature type="domain" description="Helicase ATP-binding" evidence="5">
    <location>
        <begin position="1"/>
        <end position="111"/>
    </location>
</feature>
<gene>
    <name evidence="6" type="ORF">HC175_19180</name>
</gene>
<proteinExistence type="predicted"/>
<dbReference type="RefSeq" id="WP_168139756.1">
    <property type="nucleotide sequence ID" value="NZ_JAAVJR010000744.1"/>
</dbReference>
<accession>A0ABX1D3J7</accession>
<dbReference type="PANTHER" id="PTHR47959:SF13">
    <property type="entry name" value="ATP-DEPENDENT RNA HELICASE RHLE"/>
    <property type="match status" value="1"/>
</dbReference>
<name>A0ABX1D3J7_9FLAO</name>
<dbReference type="SUPFAM" id="SSF52540">
    <property type="entry name" value="P-loop containing nucleoside triphosphate hydrolases"/>
    <property type="match status" value="1"/>
</dbReference>
<dbReference type="SMART" id="SM00487">
    <property type="entry name" value="DEXDc"/>
    <property type="match status" value="1"/>
</dbReference>
<dbReference type="InterPro" id="IPR044742">
    <property type="entry name" value="DEAD/DEAH_RhlB"/>
</dbReference>
<dbReference type="PROSITE" id="PS51192">
    <property type="entry name" value="HELICASE_ATP_BIND_1"/>
    <property type="match status" value="1"/>
</dbReference>
<dbReference type="CDD" id="cd00268">
    <property type="entry name" value="DEADc"/>
    <property type="match status" value="1"/>
</dbReference>
<evidence type="ECO:0000256" key="1">
    <source>
        <dbReference type="ARBA" id="ARBA00022741"/>
    </source>
</evidence>
<evidence type="ECO:0000313" key="7">
    <source>
        <dbReference type="Proteomes" id="UP000703674"/>
    </source>
</evidence>
<dbReference type="Pfam" id="PF00270">
    <property type="entry name" value="DEAD"/>
    <property type="match status" value="1"/>
</dbReference>
<reference evidence="6 7" key="1">
    <citation type="submission" date="2020-03" db="EMBL/GenBank/DDBJ databases">
        <title>Salinimicrobium sp. nov, isolated from SCS.</title>
        <authorList>
            <person name="Cao W.R."/>
        </authorList>
    </citation>
    <scope>NUCLEOTIDE SEQUENCE [LARGE SCALE GENOMIC DNA]</scope>
    <source>
        <strain evidence="7">J15B91</strain>
    </source>
</reference>
<sequence length="141" mass="16162">YGKHTKLSHAVIFGGVSQHPQVQQLKRGVDILVATPGRLLDLMNQGFINLKQLQIFVLDEADRMLDMGFIHDVKKVIKSIPEKRQTLFFSATMPEEIQELAKMMLKNPVKIEVTPPSSTVDKIQQRVYFTNKPDKRKLLLH</sequence>
<keyword evidence="1" id="KW-0547">Nucleotide-binding</keyword>
<comment type="caution">
    <text evidence="6">The sequence shown here is derived from an EMBL/GenBank/DDBJ whole genome shotgun (WGS) entry which is preliminary data.</text>
</comment>
<dbReference type="PROSITE" id="PS00039">
    <property type="entry name" value="DEAD_ATP_HELICASE"/>
    <property type="match status" value="1"/>
</dbReference>
<dbReference type="InterPro" id="IPR000629">
    <property type="entry name" value="RNA-helicase_DEAD-box_CS"/>
</dbReference>
<evidence type="ECO:0000256" key="3">
    <source>
        <dbReference type="ARBA" id="ARBA00022806"/>
    </source>
</evidence>
<feature type="non-terminal residue" evidence="6">
    <location>
        <position position="1"/>
    </location>
</feature>
<evidence type="ECO:0000256" key="2">
    <source>
        <dbReference type="ARBA" id="ARBA00022801"/>
    </source>
</evidence>
<dbReference type="InterPro" id="IPR014001">
    <property type="entry name" value="Helicase_ATP-bd"/>
</dbReference>
<protein>
    <submittedName>
        <fullName evidence="6">DEAD/DEAH box helicase</fullName>
    </submittedName>
</protein>
<feature type="non-terminal residue" evidence="6">
    <location>
        <position position="141"/>
    </location>
</feature>
<dbReference type="EMBL" id="JAAVJR010000744">
    <property type="protein sequence ID" value="NJW55038.1"/>
    <property type="molecule type" value="Genomic_DNA"/>
</dbReference>
<organism evidence="6 7">
    <name type="scientific">Salinimicrobium oceani</name>
    <dbReference type="NCBI Taxonomy" id="2722702"/>
    <lineage>
        <taxon>Bacteria</taxon>
        <taxon>Pseudomonadati</taxon>
        <taxon>Bacteroidota</taxon>
        <taxon>Flavobacteriia</taxon>
        <taxon>Flavobacteriales</taxon>
        <taxon>Flavobacteriaceae</taxon>
        <taxon>Salinimicrobium</taxon>
    </lineage>
</organism>
<dbReference type="InterPro" id="IPR027417">
    <property type="entry name" value="P-loop_NTPase"/>
</dbReference>